<dbReference type="InterPro" id="IPR013216">
    <property type="entry name" value="Methyltransf_11"/>
</dbReference>
<organism evidence="8 10">
    <name type="scientific">Dracunculus medinensis</name>
    <name type="common">Guinea worm</name>
    <dbReference type="NCBI Taxonomy" id="318479"/>
    <lineage>
        <taxon>Eukaryota</taxon>
        <taxon>Metazoa</taxon>
        <taxon>Ecdysozoa</taxon>
        <taxon>Nematoda</taxon>
        <taxon>Chromadorea</taxon>
        <taxon>Rhabditida</taxon>
        <taxon>Spirurina</taxon>
        <taxon>Dracunculoidea</taxon>
        <taxon>Dracunculidae</taxon>
        <taxon>Dracunculus</taxon>
    </lineage>
</organism>
<protein>
    <submittedName>
        <fullName evidence="10">Fe2OG dioxygenase domain-containing protein</fullName>
    </submittedName>
</protein>
<evidence type="ECO:0000313" key="8">
    <source>
        <dbReference type="Proteomes" id="UP000038040"/>
    </source>
</evidence>
<dbReference type="GO" id="GO:0002098">
    <property type="term" value="P:tRNA wobble uridine modification"/>
    <property type="evidence" value="ECO:0007669"/>
    <property type="project" value="TreeGrafter"/>
</dbReference>
<reference evidence="10" key="1">
    <citation type="submission" date="2017-02" db="UniProtKB">
        <authorList>
            <consortium name="WormBaseParasite"/>
        </authorList>
    </citation>
    <scope>IDENTIFICATION</scope>
</reference>
<evidence type="ECO:0000259" key="6">
    <source>
        <dbReference type="PROSITE" id="PS51471"/>
    </source>
</evidence>
<evidence type="ECO:0000313" key="9">
    <source>
        <dbReference type="Proteomes" id="UP000274756"/>
    </source>
</evidence>
<keyword evidence="3" id="KW-0808">Transferase</keyword>
<gene>
    <name evidence="7" type="ORF">DME_LOCUS405</name>
</gene>
<dbReference type="GO" id="GO:0005634">
    <property type="term" value="C:nucleus"/>
    <property type="evidence" value="ECO:0007669"/>
    <property type="project" value="TreeGrafter"/>
</dbReference>
<dbReference type="InterPro" id="IPR051422">
    <property type="entry name" value="AlkB_tRNA_MeTrf/Diox"/>
</dbReference>
<evidence type="ECO:0000256" key="2">
    <source>
        <dbReference type="ARBA" id="ARBA00022603"/>
    </source>
</evidence>
<dbReference type="Proteomes" id="UP000038040">
    <property type="component" value="Unplaced"/>
</dbReference>
<keyword evidence="5" id="KW-0694">RNA-binding</keyword>
<dbReference type="InterPro" id="IPR027450">
    <property type="entry name" value="AlkB-like"/>
</dbReference>
<dbReference type="GO" id="GO:0005737">
    <property type="term" value="C:cytoplasm"/>
    <property type="evidence" value="ECO:0007669"/>
    <property type="project" value="TreeGrafter"/>
</dbReference>
<dbReference type="GO" id="GO:0008757">
    <property type="term" value="F:S-adenosylmethionine-dependent methyltransferase activity"/>
    <property type="evidence" value="ECO:0007669"/>
    <property type="project" value="InterPro"/>
</dbReference>
<dbReference type="WBParaSite" id="DME_0000404101-mRNA-1">
    <property type="protein sequence ID" value="DME_0000404101-mRNA-1"/>
    <property type="gene ID" value="DME_0000404101"/>
</dbReference>
<evidence type="ECO:0000256" key="1">
    <source>
        <dbReference type="ARBA" id="ARBA00001954"/>
    </source>
</evidence>
<dbReference type="OrthoDB" id="271595at2759"/>
<dbReference type="InterPro" id="IPR037151">
    <property type="entry name" value="AlkB-like_sf"/>
</dbReference>
<comment type="cofactor">
    <cofactor evidence="1">
        <name>Fe(2+)</name>
        <dbReference type="ChEBI" id="CHEBI:29033"/>
    </cofactor>
</comment>
<dbReference type="PANTHER" id="PTHR13069">
    <property type="entry name" value="ALKYLATED DNA REPAIR PROTEIN ALKB HOMOLOG 8"/>
    <property type="match status" value="1"/>
</dbReference>
<dbReference type="InterPro" id="IPR029063">
    <property type="entry name" value="SAM-dependent_MTases_sf"/>
</dbReference>
<dbReference type="AlphaFoldDB" id="A0A0N4UA84"/>
<dbReference type="STRING" id="318479.A0A0N4UA84"/>
<keyword evidence="4" id="KW-0862">Zinc</keyword>
<dbReference type="GO" id="GO:0106335">
    <property type="term" value="F:tRNA (5-carboxymethyluridine(34)-5-O)-methyltransferase activity"/>
    <property type="evidence" value="ECO:0007669"/>
    <property type="project" value="TreeGrafter"/>
</dbReference>
<dbReference type="GO" id="GO:0030488">
    <property type="term" value="P:tRNA methylation"/>
    <property type="evidence" value="ECO:0007669"/>
    <property type="project" value="TreeGrafter"/>
</dbReference>
<sequence>MQSIEKYISEGKVLKSRKVLHFGYVFNYDTNEADERADLPIPDSCNSITDRMLKFGIFSKRPDQLTVNVYEKGNGIPSHVDTHSSFGDTIVSISLLSDLVMEFRDFANSCSVYPILLPRYSLVAMKGESRYKWKHGIAKRKYDVNPENNRLIQRTYRISFTFRNIAKQKCQCSFMEYCDWDRDGSMKIPETAEQGITIEKNYVRTVYEAIASHFDKTRHAQWWAVSNFLNELSPSSLLIDVGCGNGKYLIRNNELIKIGCDLCYSLCEISFTKGCNVICADALSLPFKDSCADAIISIAVIHHFSTYERR</sequence>
<reference evidence="7 9" key="2">
    <citation type="submission" date="2018-11" db="EMBL/GenBank/DDBJ databases">
        <authorList>
            <consortium name="Pathogen Informatics"/>
        </authorList>
    </citation>
    <scope>NUCLEOTIDE SEQUENCE [LARGE SCALE GENOMIC DNA]</scope>
</reference>
<evidence type="ECO:0000256" key="3">
    <source>
        <dbReference type="ARBA" id="ARBA00022679"/>
    </source>
</evidence>
<dbReference type="Proteomes" id="UP000274756">
    <property type="component" value="Unassembled WGS sequence"/>
</dbReference>
<dbReference type="CDD" id="cd02440">
    <property type="entry name" value="AdoMet_MTases"/>
    <property type="match status" value="1"/>
</dbReference>
<dbReference type="SUPFAM" id="SSF53335">
    <property type="entry name" value="S-adenosyl-L-methionine-dependent methyltransferases"/>
    <property type="match status" value="1"/>
</dbReference>
<dbReference type="SUPFAM" id="SSF51197">
    <property type="entry name" value="Clavaminate synthase-like"/>
    <property type="match status" value="1"/>
</dbReference>
<dbReference type="GO" id="GO:0000049">
    <property type="term" value="F:tRNA binding"/>
    <property type="evidence" value="ECO:0007669"/>
    <property type="project" value="TreeGrafter"/>
</dbReference>
<evidence type="ECO:0000256" key="5">
    <source>
        <dbReference type="ARBA" id="ARBA00022884"/>
    </source>
</evidence>
<dbReference type="Gene3D" id="3.40.50.150">
    <property type="entry name" value="Vaccinia Virus protein VP39"/>
    <property type="match status" value="1"/>
</dbReference>
<evidence type="ECO:0000256" key="4">
    <source>
        <dbReference type="ARBA" id="ARBA00022833"/>
    </source>
</evidence>
<evidence type="ECO:0000313" key="7">
    <source>
        <dbReference type="EMBL" id="VDN50432.1"/>
    </source>
</evidence>
<dbReference type="InterPro" id="IPR005123">
    <property type="entry name" value="Oxoglu/Fe-dep_dioxygenase_dom"/>
</dbReference>
<dbReference type="Pfam" id="PF08241">
    <property type="entry name" value="Methyltransf_11"/>
    <property type="match status" value="1"/>
</dbReference>
<name>A0A0N4UA84_DRAME</name>
<dbReference type="EMBL" id="UYYG01000003">
    <property type="protein sequence ID" value="VDN50432.1"/>
    <property type="molecule type" value="Genomic_DNA"/>
</dbReference>
<accession>A0A0N4UA84</accession>
<keyword evidence="9" id="KW-1185">Reference proteome</keyword>
<evidence type="ECO:0000313" key="10">
    <source>
        <dbReference type="WBParaSite" id="DME_0000404101-mRNA-1"/>
    </source>
</evidence>
<dbReference type="PANTHER" id="PTHR13069:SF37">
    <property type="entry name" value="FIRE DANCER"/>
    <property type="match status" value="1"/>
</dbReference>
<dbReference type="PROSITE" id="PS51471">
    <property type="entry name" value="FE2OG_OXY"/>
    <property type="match status" value="1"/>
</dbReference>
<dbReference type="Pfam" id="PF13532">
    <property type="entry name" value="2OG-FeII_Oxy_2"/>
    <property type="match status" value="1"/>
</dbReference>
<dbReference type="Gene3D" id="2.60.120.590">
    <property type="entry name" value="Alpha-ketoglutarate-dependent dioxygenase AlkB-like"/>
    <property type="match status" value="1"/>
</dbReference>
<proteinExistence type="predicted"/>
<keyword evidence="2" id="KW-0489">Methyltransferase</keyword>
<feature type="domain" description="Fe2OG dioxygenase" evidence="6">
    <location>
        <begin position="61"/>
        <end position="166"/>
    </location>
</feature>